<dbReference type="GO" id="GO:0046718">
    <property type="term" value="P:symbiont entry into host cell"/>
    <property type="evidence" value="ECO:0007669"/>
    <property type="project" value="UniProtKB-UniRule"/>
</dbReference>
<comment type="subunit">
    <text evidence="9">Homotrimer. Interacts with hexon protein; this interaction tethers the hexons together. Self-interacts with adjacent proteins. Interacts with kinesin light chain KLC1; this interaction leads to capsid disruption at the nuclear pore complex during virus entry into host cell.</text>
</comment>
<evidence type="ECO:0000256" key="3">
    <source>
        <dbReference type="ARBA" id="ARBA00022562"/>
    </source>
</evidence>
<keyword evidence="7 9" id="KW-1232">Capsid decoration protein</keyword>
<comment type="domain">
    <text evidence="9">Three N-terminal domains of hexon-interlacing protein form triskelions between hexon capsomers.</text>
</comment>
<comment type="miscellaneous">
    <text evidence="9">This protein is only encoded by mastadenoviruses, and may therefore play a role in mammals tropism.</text>
</comment>
<dbReference type="HAMAP" id="MF_04050">
    <property type="entry name" value="ADV_CAP9"/>
    <property type="match status" value="1"/>
</dbReference>
<evidence type="ECO:0000256" key="2">
    <source>
        <dbReference type="ARBA" id="ARBA00022561"/>
    </source>
</evidence>
<name>A0A7G1I697_ADE07</name>
<comment type="induction">
    <text evidence="9">Expressed in the intermediate phase of the viral replicative cycle.</text>
</comment>
<keyword evidence="2 9" id="KW-0167">Capsid protein</keyword>
<feature type="coiled-coil region" evidence="9">
    <location>
        <begin position="125"/>
        <end position="152"/>
    </location>
</feature>
<keyword evidence="8 9" id="KW-1160">Virus entry into host cell</keyword>
<dbReference type="GO" id="GO:0098021">
    <property type="term" value="C:viral capsid, decoration"/>
    <property type="evidence" value="ECO:0007669"/>
    <property type="project" value="UniProtKB-UniRule"/>
</dbReference>
<dbReference type="Proteomes" id="UP000516311">
    <property type="component" value="Segment"/>
</dbReference>
<evidence type="ECO:0000256" key="5">
    <source>
        <dbReference type="ARBA" id="ARBA00022844"/>
    </source>
</evidence>
<evidence type="ECO:0000256" key="7">
    <source>
        <dbReference type="ARBA" id="ARBA00023093"/>
    </source>
</evidence>
<comment type="subcellular location">
    <subcellularLocation>
        <location evidence="9">Virion</location>
    </subcellularLocation>
    <subcellularLocation>
        <location evidence="9">Host nucleus</location>
    </subcellularLocation>
    <text evidence="9">Located in the canyons between the hexons on the outer surface of the capsid. Forms a sort of hairnet on the outer side of the virion. Present in 240 copies per virion.</text>
</comment>
<organismHost>
    <name type="scientific">Homo sapiens</name>
    <name type="common">Human</name>
    <dbReference type="NCBI Taxonomy" id="9606"/>
</organismHost>
<dbReference type="Gene3D" id="6.10.250.3040">
    <property type="match status" value="1"/>
</dbReference>
<dbReference type="EMBL" id="LC530212">
    <property type="protein sequence ID" value="BCI73015.1"/>
    <property type="molecule type" value="Genomic_DNA"/>
</dbReference>
<evidence type="ECO:0000256" key="8">
    <source>
        <dbReference type="ARBA" id="ARBA00023296"/>
    </source>
</evidence>
<evidence type="ECO:0000256" key="4">
    <source>
        <dbReference type="ARBA" id="ARBA00022581"/>
    </source>
</evidence>
<keyword evidence="4 9" id="KW-0945">Host-virus interaction</keyword>
<keyword evidence="6 9" id="KW-0175">Coiled coil</keyword>
<comment type="similarity">
    <text evidence="1 9">Belongs to the adenoviridae hexon-interlacing protein family.</text>
</comment>
<gene>
    <name evidence="9 10" type="primary">IX</name>
</gene>
<accession>A0A7G1I697</accession>
<keyword evidence="3 9" id="KW-1048">Host nucleus</keyword>
<reference evidence="10" key="1">
    <citation type="submission" date="2020-03" db="EMBL/GenBank/DDBJ databases">
        <title>Human adenovirus B7d from urine of patient with urethritis.</title>
        <authorList>
            <person name="Hanaoka N."/>
        </authorList>
    </citation>
    <scope>NUCLEOTIDE SEQUENCE [LARGE SCALE GENOMIC DNA]</scope>
    <source>
        <strain evidence="10">293</strain>
    </source>
</reference>
<dbReference type="InterPro" id="IPR005641">
    <property type="entry name" value="Hexon_assoc_IX"/>
</dbReference>
<protein>
    <recommendedName>
        <fullName evidence="9">Hexon-interlacing protein</fullName>
    </recommendedName>
    <alternativeName>
        <fullName evidence="9">Protein IX</fullName>
    </alternativeName>
</protein>
<dbReference type="Pfam" id="PF03955">
    <property type="entry name" value="Adeno_PIX"/>
    <property type="match status" value="1"/>
</dbReference>
<comment type="function">
    <text evidence="9">Structural component of the virion that acts as a cement protein on the capsid exterior and forms triskelion structures consisting of three molecules that stabilize three hexon trimers at the center of each icosahedral facet and fixes the peripentonal hexons. Dispensable for assembly. During virus entry, recruits the anterograde motor kinesin-1 to the capsid docked at the nuclear pore complex thereby subjecting the docked capsid to a pulling force. The resulting tension leads to capsid disruption, dispersion of capsid fragments toward cell periphery and eventually viral DNA entry into the host nucleus.</text>
</comment>
<keyword evidence="5 9" id="KW-0946">Virion</keyword>
<evidence type="ECO:0000256" key="1">
    <source>
        <dbReference type="ARBA" id="ARBA00010950"/>
    </source>
</evidence>
<organism evidence="10">
    <name type="scientific">Human adenovirus B serotype 7</name>
    <name type="common">HAdV-7</name>
    <name type="synonym">Human adenovirus 7</name>
    <dbReference type="NCBI Taxonomy" id="10519"/>
    <lineage>
        <taxon>Viruses</taxon>
        <taxon>Varidnaviria</taxon>
        <taxon>Bamfordvirae</taxon>
        <taxon>Preplasmiviricota</taxon>
        <taxon>Polisuviricotina</taxon>
        <taxon>Pharingeaviricetes</taxon>
        <taxon>Rowavirales</taxon>
        <taxon>Adenoviridae</taxon>
        <taxon>Mastadenovirus</taxon>
        <taxon>Mastadenovirus blackbeardi</taxon>
        <taxon>Human mastadenovirus B</taxon>
    </lineage>
</organism>
<evidence type="ECO:0000313" key="10">
    <source>
        <dbReference type="EMBL" id="BCI73015.1"/>
    </source>
</evidence>
<dbReference type="GO" id="GO:0042025">
    <property type="term" value="C:host cell nucleus"/>
    <property type="evidence" value="ECO:0007669"/>
    <property type="project" value="UniProtKB-SubCell"/>
</dbReference>
<evidence type="ECO:0000256" key="9">
    <source>
        <dbReference type="HAMAP-Rule" id="MF_04050"/>
    </source>
</evidence>
<evidence type="ECO:0000256" key="6">
    <source>
        <dbReference type="ARBA" id="ARBA00023054"/>
    </source>
</evidence>
<sequence>MWMGTFRLVRWTDWVNFVNFCLAAAMSGSASFEGGVFSPYLTGRLPPWAGVRQNVMGSTVDGRPVQPANSSTLTYATLSSSPLDAAAAAAATAAANTILGMGYYGSIVANSSSSNNPSTLAEDKLLVLLAQLEALTQRLGELSKQVAQLREQTESAVATAKSK</sequence>
<proteinExistence type="evidence at transcript level"/>
<dbReference type="GO" id="GO:0031423">
    <property type="term" value="F:hexon binding"/>
    <property type="evidence" value="ECO:0007669"/>
    <property type="project" value="InterPro"/>
</dbReference>